<protein>
    <recommendedName>
        <fullName evidence="1">Retrovirus-related Pol polyprotein from transposon TNT 1-94-like beta-barrel domain-containing protein</fullName>
    </recommendedName>
</protein>
<accession>A0A9Q3EHU4</accession>
<dbReference type="EMBL" id="AVOT02027202">
    <property type="protein sequence ID" value="MBW0519193.1"/>
    <property type="molecule type" value="Genomic_DNA"/>
</dbReference>
<organism evidence="2 3">
    <name type="scientific">Austropuccinia psidii MF-1</name>
    <dbReference type="NCBI Taxonomy" id="1389203"/>
    <lineage>
        <taxon>Eukaryota</taxon>
        <taxon>Fungi</taxon>
        <taxon>Dikarya</taxon>
        <taxon>Basidiomycota</taxon>
        <taxon>Pucciniomycotina</taxon>
        <taxon>Pucciniomycetes</taxon>
        <taxon>Pucciniales</taxon>
        <taxon>Sphaerophragmiaceae</taxon>
        <taxon>Austropuccinia</taxon>
    </lineage>
</organism>
<evidence type="ECO:0000313" key="2">
    <source>
        <dbReference type="EMBL" id="MBW0519193.1"/>
    </source>
</evidence>
<dbReference type="Proteomes" id="UP000765509">
    <property type="component" value="Unassembled WGS sequence"/>
</dbReference>
<feature type="domain" description="Retrovirus-related Pol polyprotein from transposon TNT 1-94-like beta-barrel" evidence="1">
    <location>
        <begin position="210"/>
        <end position="284"/>
    </location>
</feature>
<dbReference type="OrthoDB" id="8039827at2759"/>
<evidence type="ECO:0000259" key="1">
    <source>
        <dbReference type="Pfam" id="PF22936"/>
    </source>
</evidence>
<gene>
    <name evidence="2" type="ORF">O181_058908</name>
</gene>
<keyword evidence="3" id="KW-1185">Reference proteome</keyword>
<sequence>MNKWNNSSFDKVSITTFRVSNRVFIEVVKQNSTNAHLLWTKLQEKYTSRKVINWEINDGNGNCQYSVPSKLLSLTLLGKLSGDSKIHQYVKTLLLNEELIELPDLILSKLQDFHNNSTVQEVTSTTSSSALLSEFTHTSKILYYCTNGKHNPMCTSHTQQECFVENPHLRPPTRNNKRRAQNNQNVLAHLSTTQALVTGSYPSTSSFDLIIDCGATHHMFNSKESFSTLSATPPFIVCTGDTTSSLSTKGIGTVMITCGEKVFTLSNCLYFRNINCDLIILLGLGHKKLFIHCDKDKFTLRSEKETLFKGKIENNSMKVKYSIPKTLRTQS</sequence>
<dbReference type="InterPro" id="IPR054722">
    <property type="entry name" value="PolX-like_BBD"/>
</dbReference>
<dbReference type="Pfam" id="PF22936">
    <property type="entry name" value="Pol_BBD"/>
    <property type="match status" value="1"/>
</dbReference>
<evidence type="ECO:0000313" key="3">
    <source>
        <dbReference type="Proteomes" id="UP000765509"/>
    </source>
</evidence>
<reference evidence="2" key="1">
    <citation type="submission" date="2021-03" db="EMBL/GenBank/DDBJ databases">
        <title>Draft genome sequence of rust myrtle Austropuccinia psidii MF-1, a brazilian biotype.</title>
        <authorList>
            <person name="Quecine M.C."/>
            <person name="Pachon D.M.R."/>
            <person name="Bonatelli M.L."/>
            <person name="Correr F.H."/>
            <person name="Franceschini L.M."/>
            <person name="Leite T.F."/>
            <person name="Margarido G.R.A."/>
            <person name="Almeida C.A."/>
            <person name="Ferrarezi J.A."/>
            <person name="Labate C.A."/>
        </authorList>
    </citation>
    <scope>NUCLEOTIDE SEQUENCE</scope>
    <source>
        <strain evidence="2">MF-1</strain>
    </source>
</reference>
<dbReference type="AlphaFoldDB" id="A0A9Q3EHU4"/>
<comment type="caution">
    <text evidence="2">The sequence shown here is derived from an EMBL/GenBank/DDBJ whole genome shotgun (WGS) entry which is preliminary data.</text>
</comment>
<name>A0A9Q3EHU4_9BASI</name>
<proteinExistence type="predicted"/>